<evidence type="ECO:0000256" key="1">
    <source>
        <dbReference type="SAM" id="MobiDB-lite"/>
    </source>
</evidence>
<sequence>MTQRTPTDRGVSEIVSVILAFGLVVSVVAMVQLAGTPVWTAGDEADHSASVSSDLTSLDAEIFRASGLDSDGRVAVDTGVSYPERYLVVSPPDRTGTFRADGADSVTLTGVSASGPESVFWNGSTQTYTTNAIVYHPDYAERDEAKLFIESGVSYLEDDGNTVVQRQSLVSGTTVTLVFFEGGLDGHTTAGETVSLAPVSVRSESLPVYNATDPIRISVPTSLPEDAWADLMADEPHAQVASYTPSGDHALVTIQLDAGVQYDFRIARLGVGEALDPDPATYAVAVQGEDSAVPAGGSETLVVRAFDRYGAPVAGARLTAQSTTPLGGTVTPLDGGSAVTDESGRAQFTYTAPDGITNIESDTVTIALDGANGPGSTVTIPLEVRGFENSYNVRNVDDVTPTPSPDPTPDPDPTPAPTPEPDPTPAPEDDSAPVNEDDFVIDDGSVVTAVDFNGDFELLGSAIKSGNRDVPVEVTFVVGDDTHSPAGWENVNDGQKRSFSAAGNAGDGVHIVASADGYVTADSSVDHGQVAVLRNGDPVPEIKGYNGQDDAEEFVEPYISEDGQTMALDDNQAIFLFELGTTNQWSRAYDLQDAVILVTLWEDDGTNNSTDSN</sequence>
<name>M0IJ71_9EURY</name>
<keyword evidence="4" id="KW-1185">Reference proteome</keyword>
<dbReference type="RefSeq" id="WP_008318296.1">
    <property type="nucleotide sequence ID" value="NZ_AOLN01000006.1"/>
</dbReference>
<dbReference type="STRING" id="662479.C440_03513"/>
<dbReference type="EMBL" id="AOLN01000006">
    <property type="protein sequence ID" value="ELZ96810.1"/>
    <property type="molecule type" value="Genomic_DNA"/>
</dbReference>
<feature type="region of interest" description="Disordered" evidence="1">
    <location>
        <begin position="389"/>
        <end position="438"/>
    </location>
</feature>
<reference evidence="3 4" key="1">
    <citation type="journal article" date="2014" name="PLoS Genet.">
        <title>Phylogenetically driven sequencing of extremely halophilic archaea reveals strategies for static and dynamic osmo-response.</title>
        <authorList>
            <person name="Becker E.A."/>
            <person name="Seitzer P.M."/>
            <person name="Tritt A."/>
            <person name="Larsen D."/>
            <person name="Krusor M."/>
            <person name="Yao A.I."/>
            <person name="Wu D."/>
            <person name="Madern D."/>
            <person name="Eisen J.A."/>
            <person name="Darling A.E."/>
            <person name="Facciotti M.T."/>
        </authorList>
    </citation>
    <scope>NUCLEOTIDE SEQUENCE [LARGE SCALE GENOMIC DNA]</scope>
    <source>
        <strain evidence="3 4">ATCC BAA-1512</strain>
    </source>
</reference>
<evidence type="ECO:0000256" key="2">
    <source>
        <dbReference type="SAM" id="Phobius"/>
    </source>
</evidence>
<gene>
    <name evidence="3" type="ORF">C440_03513</name>
</gene>
<comment type="caution">
    <text evidence="3">The sequence shown here is derived from an EMBL/GenBank/DDBJ whole genome shotgun (WGS) entry which is preliminary data.</text>
</comment>
<dbReference type="InterPro" id="IPR008964">
    <property type="entry name" value="Invasin/intimin_cell_adhesion"/>
</dbReference>
<keyword evidence="2" id="KW-1133">Transmembrane helix</keyword>
<evidence type="ECO:0000313" key="4">
    <source>
        <dbReference type="Proteomes" id="UP000011550"/>
    </source>
</evidence>
<dbReference type="OrthoDB" id="121941at2157"/>
<evidence type="ECO:0000313" key="3">
    <source>
        <dbReference type="EMBL" id="ELZ96810.1"/>
    </source>
</evidence>
<dbReference type="Pfam" id="PF23960">
    <property type="entry name" value="DUF7289"/>
    <property type="match status" value="1"/>
</dbReference>
<feature type="compositionally biased region" description="Acidic residues" evidence="1">
    <location>
        <begin position="427"/>
        <end position="438"/>
    </location>
</feature>
<feature type="compositionally biased region" description="Pro residues" evidence="1">
    <location>
        <begin position="402"/>
        <end position="426"/>
    </location>
</feature>
<protein>
    <recommendedName>
        <fullName evidence="5">Big-1 domain-containing protein</fullName>
    </recommendedName>
</protein>
<keyword evidence="2" id="KW-0812">Transmembrane</keyword>
<organism evidence="3 4">
    <name type="scientific">Haloferax mucosum ATCC BAA-1512</name>
    <dbReference type="NCBI Taxonomy" id="662479"/>
    <lineage>
        <taxon>Archaea</taxon>
        <taxon>Methanobacteriati</taxon>
        <taxon>Methanobacteriota</taxon>
        <taxon>Stenosarchaea group</taxon>
        <taxon>Halobacteria</taxon>
        <taxon>Halobacteriales</taxon>
        <taxon>Haloferacaceae</taxon>
        <taxon>Haloferax</taxon>
    </lineage>
</organism>
<dbReference type="SUPFAM" id="SSF49373">
    <property type="entry name" value="Invasin/intimin cell-adhesion fragments"/>
    <property type="match status" value="1"/>
</dbReference>
<accession>M0IJ71</accession>
<dbReference type="PATRIC" id="fig|662479.7.peg.722"/>
<dbReference type="InterPro" id="IPR013783">
    <property type="entry name" value="Ig-like_fold"/>
</dbReference>
<dbReference type="InterPro" id="IPR055713">
    <property type="entry name" value="DUF7289"/>
</dbReference>
<proteinExistence type="predicted"/>
<feature type="transmembrane region" description="Helical" evidence="2">
    <location>
        <begin position="12"/>
        <end position="34"/>
    </location>
</feature>
<dbReference type="Gene3D" id="2.60.40.10">
    <property type="entry name" value="Immunoglobulins"/>
    <property type="match status" value="1"/>
</dbReference>
<dbReference type="AlphaFoldDB" id="M0IJ71"/>
<dbReference type="Proteomes" id="UP000011550">
    <property type="component" value="Unassembled WGS sequence"/>
</dbReference>
<evidence type="ECO:0008006" key="5">
    <source>
        <dbReference type="Google" id="ProtNLM"/>
    </source>
</evidence>
<keyword evidence="2" id="KW-0472">Membrane</keyword>